<feature type="region of interest" description="Disordered" evidence="1">
    <location>
        <begin position="283"/>
        <end position="364"/>
    </location>
</feature>
<dbReference type="InterPro" id="IPR004875">
    <property type="entry name" value="DDE_SF_endonuclease_dom"/>
</dbReference>
<feature type="compositionally biased region" description="Basic residues" evidence="1">
    <location>
        <begin position="294"/>
        <end position="305"/>
    </location>
</feature>
<dbReference type="EMBL" id="QBLH01000598">
    <property type="protein sequence ID" value="TGZ54677.1"/>
    <property type="molecule type" value="Genomic_DNA"/>
</dbReference>
<organism evidence="3 4">
    <name type="scientific">Temnothorax longispinosus</name>
    <dbReference type="NCBI Taxonomy" id="300112"/>
    <lineage>
        <taxon>Eukaryota</taxon>
        <taxon>Metazoa</taxon>
        <taxon>Ecdysozoa</taxon>
        <taxon>Arthropoda</taxon>
        <taxon>Hexapoda</taxon>
        <taxon>Insecta</taxon>
        <taxon>Pterygota</taxon>
        <taxon>Neoptera</taxon>
        <taxon>Endopterygota</taxon>
        <taxon>Hymenoptera</taxon>
        <taxon>Apocrita</taxon>
        <taxon>Aculeata</taxon>
        <taxon>Formicoidea</taxon>
        <taxon>Formicidae</taxon>
        <taxon>Myrmicinae</taxon>
        <taxon>Temnothorax</taxon>
    </lineage>
</organism>
<dbReference type="AlphaFoldDB" id="A0A4S2L2W9"/>
<comment type="caution">
    <text evidence="3">The sequence shown here is derived from an EMBL/GenBank/DDBJ whole genome shotgun (WGS) entry which is preliminary data.</text>
</comment>
<dbReference type="Proteomes" id="UP000310200">
    <property type="component" value="Unassembled WGS sequence"/>
</dbReference>
<reference evidence="3 4" key="1">
    <citation type="journal article" date="2019" name="Philos. Trans. R. Soc. Lond., B, Biol. Sci.">
        <title>Ant behaviour and brain gene expression of defending hosts depend on the ecological success of the intruding social parasite.</title>
        <authorList>
            <person name="Kaur R."/>
            <person name="Stoldt M."/>
            <person name="Jongepier E."/>
            <person name="Feldmeyer B."/>
            <person name="Menzel F."/>
            <person name="Bornberg-Bauer E."/>
            <person name="Foitzik S."/>
        </authorList>
    </citation>
    <scope>NUCLEOTIDE SEQUENCE [LARGE SCALE GENOMIC DNA]</scope>
    <source>
        <tissue evidence="3">Whole body</tissue>
    </source>
</reference>
<evidence type="ECO:0000313" key="3">
    <source>
        <dbReference type="EMBL" id="TGZ54677.1"/>
    </source>
</evidence>
<name>A0A4S2L2W9_9HYME</name>
<feature type="region of interest" description="Disordered" evidence="1">
    <location>
        <begin position="120"/>
        <end position="141"/>
    </location>
</feature>
<protein>
    <recommendedName>
        <fullName evidence="2">DDE-1 domain-containing protein</fullName>
    </recommendedName>
</protein>
<dbReference type="GO" id="GO:0003676">
    <property type="term" value="F:nucleic acid binding"/>
    <property type="evidence" value="ECO:0007669"/>
    <property type="project" value="InterPro"/>
</dbReference>
<accession>A0A4S2L2W9</accession>
<dbReference type="Pfam" id="PF03184">
    <property type="entry name" value="DDE_1"/>
    <property type="match status" value="1"/>
</dbReference>
<sequence length="388" mass="43075">MDNHESHITIDSLTFCKNNGIILLTILPHTSHKLQPLDRTVYGSLKKFFNSACNTWMISNPGKTISIYNIAALLGQAYPQAFTPLNIMRGFEKTGIWPYNRDIFTDDEFLTSYVTDRNQGVLPNSPDAPPEPSNSAAFPEPSDSAEIIETNVPTATDVLFDCYISADPYVPSDVPIIFDIPLDLNSGTSQAPMSANEMLDSFQSGALPNTSVLDTRKDFISTSDVRPYPKAANRTAPTRKRKTSSILTDDLVMNQLCEELVIKNAKKDGVLAKKIKKEFIEKEKSKAKNTGNAKGKRSAASKSPRKSTTQDVEQEGVKAVSSEKKKRPAKRTPLSKSTAENIEEASNVEIIDTKNKSSSFKSKKAKNIEKENVFPKRELRTKKIDQTY</sequence>
<evidence type="ECO:0000259" key="2">
    <source>
        <dbReference type="Pfam" id="PF03184"/>
    </source>
</evidence>
<gene>
    <name evidence="3" type="ORF">DBV15_12757</name>
</gene>
<dbReference type="STRING" id="300112.A0A4S2L2W9"/>
<evidence type="ECO:0000313" key="4">
    <source>
        <dbReference type="Proteomes" id="UP000310200"/>
    </source>
</evidence>
<evidence type="ECO:0000256" key="1">
    <source>
        <dbReference type="SAM" id="MobiDB-lite"/>
    </source>
</evidence>
<proteinExistence type="predicted"/>
<feature type="domain" description="DDE-1" evidence="2">
    <location>
        <begin position="1"/>
        <end position="63"/>
    </location>
</feature>
<feature type="region of interest" description="Disordered" evidence="1">
    <location>
        <begin position="224"/>
        <end position="243"/>
    </location>
</feature>
<keyword evidence="4" id="KW-1185">Reference proteome</keyword>